<dbReference type="EMBL" id="LR797006">
    <property type="protein sequence ID" value="CAB4180812.1"/>
    <property type="molecule type" value="Genomic_DNA"/>
</dbReference>
<accession>A0A6J5PCW2</accession>
<gene>
    <name evidence="3" type="ORF">UFOVP1074_4</name>
    <name evidence="4" type="ORF">UFOVP1310_11</name>
    <name evidence="5" type="ORF">UFOVP1424_61</name>
    <name evidence="6" type="ORF">UFOVP1521_61</name>
    <name evidence="1" type="ORF">UFOVP899_34</name>
    <name evidence="2" type="ORF">UFOVP987_33</name>
</gene>
<dbReference type="EMBL" id="LR796840">
    <property type="protein sequence ID" value="CAB4169027.1"/>
    <property type="molecule type" value="Genomic_DNA"/>
</dbReference>
<evidence type="ECO:0000313" key="1">
    <source>
        <dbReference type="EMBL" id="CAB4169027.1"/>
    </source>
</evidence>
<evidence type="ECO:0000313" key="6">
    <source>
        <dbReference type="EMBL" id="CAB5227606.1"/>
    </source>
</evidence>
<dbReference type="EMBL" id="LR796935">
    <property type="protein sequence ID" value="CAB4176471.1"/>
    <property type="molecule type" value="Genomic_DNA"/>
</dbReference>
<reference evidence="1" key="1">
    <citation type="submission" date="2020-05" db="EMBL/GenBank/DDBJ databases">
        <authorList>
            <person name="Chiriac C."/>
            <person name="Salcher M."/>
            <person name="Ghai R."/>
            <person name="Kavagutti S V."/>
        </authorList>
    </citation>
    <scope>NUCLEOTIDE SEQUENCE</scope>
</reference>
<dbReference type="EMBL" id="LR797362">
    <property type="protein sequence ID" value="CAB4210964.1"/>
    <property type="molecule type" value="Genomic_DNA"/>
</dbReference>
<protein>
    <submittedName>
        <fullName evidence="1">Uncharacterized protein</fullName>
    </submittedName>
</protein>
<sequence length="268" mass="27894">MVFSLTTQNQFYQPNNVGNLISIGKVKAKALNGSQVGVPQPQLGSISVAPLAASTTTLANLAPATTSASYIPLTASVGATAVPGIYNNYTNTTDTVYFFDTPRAVSITLAAGSTTTTFTIWGFDQDDVFMTEQILNVAANTTVAGKKAFAGVTRVWAGGATVGTISVGTTAIIGLPYVLENVNRILGSGNFGSNNTFGTTLATAYTVASLSILSNGGDIRGTVNLSAFTLNGTNRLVVAWIMAASTNDVNQQNYRTVYGVAQYVVPYN</sequence>
<evidence type="ECO:0000313" key="5">
    <source>
        <dbReference type="EMBL" id="CAB4210964.1"/>
    </source>
</evidence>
<name>A0A6J5PCW2_9CAUD</name>
<proteinExistence type="predicted"/>
<evidence type="ECO:0000313" key="2">
    <source>
        <dbReference type="EMBL" id="CAB4176471.1"/>
    </source>
</evidence>
<evidence type="ECO:0000313" key="4">
    <source>
        <dbReference type="EMBL" id="CAB4197616.1"/>
    </source>
</evidence>
<dbReference type="EMBL" id="LR797262">
    <property type="protein sequence ID" value="CAB4197616.1"/>
    <property type="molecule type" value="Genomic_DNA"/>
</dbReference>
<evidence type="ECO:0000313" key="3">
    <source>
        <dbReference type="EMBL" id="CAB4180812.1"/>
    </source>
</evidence>
<organism evidence="1">
    <name type="scientific">uncultured Caudovirales phage</name>
    <dbReference type="NCBI Taxonomy" id="2100421"/>
    <lineage>
        <taxon>Viruses</taxon>
        <taxon>Duplodnaviria</taxon>
        <taxon>Heunggongvirae</taxon>
        <taxon>Uroviricota</taxon>
        <taxon>Caudoviricetes</taxon>
        <taxon>Peduoviridae</taxon>
        <taxon>Maltschvirus</taxon>
        <taxon>Maltschvirus maltsch</taxon>
    </lineage>
</organism>
<dbReference type="EMBL" id="LR798374">
    <property type="protein sequence ID" value="CAB5227606.1"/>
    <property type="molecule type" value="Genomic_DNA"/>
</dbReference>